<name>A0A9X5E8M7_9CYAN</name>
<keyword evidence="1" id="KW-1133">Transmembrane helix</keyword>
<feature type="domain" description="Beta-lactamase-related" evidence="2">
    <location>
        <begin position="166"/>
        <end position="437"/>
    </location>
</feature>
<protein>
    <submittedName>
        <fullName evidence="3">Serine hydrolase</fullName>
    </submittedName>
</protein>
<reference evidence="3 4" key="1">
    <citation type="journal article" date="2015" name="Genome Announc.">
        <title>Draft Genome Sequence of the Terrestrial Cyanobacterium Scytonema millei VB511283, Isolated from Eastern India.</title>
        <authorList>
            <person name="Sen D."/>
            <person name="Chandrababunaidu M.M."/>
            <person name="Singh D."/>
            <person name="Sanghi N."/>
            <person name="Ghorai A."/>
            <person name="Mishra G.P."/>
            <person name="Madduluri M."/>
            <person name="Adhikary S.P."/>
            <person name="Tripathy S."/>
        </authorList>
    </citation>
    <scope>NUCLEOTIDE SEQUENCE [LARGE SCALE GENOMIC DNA]</scope>
    <source>
        <strain evidence="3 4">VB511283</strain>
    </source>
</reference>
<dbReference type="AlphaFoldDB" id="A0A9X5E8M7"/>
<keyword evidence="1" id="KW-0472">Membrane</keyword>
<accession>A0A9X5E8M7</accession>
<comment type="caution">
    <text evidence="3">The sequence shown here is derived from an EMBL/GenBank/DDBJ whole genome shotgun (WGS) entry which is preliminary data.</text>
</comment>
<dbReference type="OrthoDB" id="9773047at2"/>
<dbReference type="PANTHER" id="PTHR43283">
    <property type="entry name" value="BETA-LACTAMASE-RELATED"/>
    <property type="match status" value="1"/>
</dbReference>
<keyword evidence="4" id="KW-1185">Reference proteome</keyword>
<dbReference type="Proteomes" id="UP000031532">
    <property type="component" value="Unassembled WGS sequence"/>
</dbReference>
<dbReference type="InterPro" id="IPR050789">
    <property type="entry name" value="Diverse_Enzym_Activities"/>
</dbReference>
<dbReference type="GO" id="GO:0016787">
    <property type="term" value="F:hydrolase activity"/>
    <property type="evidence" value="ECO:0007669"/>
    <property type="project" value="UniProtKB-KW"/>
</dbReference>
<evidence type="ECO:0000256" key="1">
    <source>
        <dbReference type="SAM" id="Phobius"/>
    </source>
</evidence>
<keyword evidence="3" id="KW-0378">Hydrolase</keyword>
<evidence type="ECO:0000313" key="3">
    <source>
        <dbReference type="EMBL" id="NHC36953.1"/>
    </source>
</evidence>
<gene>
    <name evidence="3" type="ORF">QH73_0020330</name>
</gene>
<dbReference type="Gene3D" id="3.40.710.10">
    <property type="entry name" value="DD-peptidase/beta-lactamase superfamily"/>
    <property type="match status" value="1"/>
</dbReference>
<evidence type="ECO:0000259" key="2">
    <source>
        <dbReference type="Pfam" id="PF00144"/>
    </source>
</evidence>
<evidence type="ECO:0000313" key="4">
    <source>
        <dbReference type="Proteomes" id="UP000031532"/>
    </source>
</evidence>
<feature type="transmembrane region" description="Helical" evidence="1">
    <location>
        <begin position="7"/>
        <end position="31"/>
    </location>
</feature>
<dbReference type="InterPro" id="IPR012338">
    <property type="entry name" value="Beta-lactam/transpept-like"/>
</dbReference>
<proteinExistence type="predicted"/>
<dbReference type="InterPro" id="IPR001466">
    <property type="entry name" value="Beta-lactam-related"/>
</dbReference>
<organism evidence="3 4">
    <name type="scientific">Scytonema millei VB511283</name>
    <dbReference type="NCBI Taxonomy" id="1245923"/>
    <lineage>
        <taxon>Bacteria</taxon>
        <taxon>Bacillati</taxon>
        <taxon>Cyanobacteriota</taxon>
        <taxon>Cyanophyceae</taxon>
        <taxon>Nostocales</taxon>
        <taxon>Scytonemataceae</taxon>
        <taxon>Scytonema</taxon>
    </lineage>
</organism>
<sequence length="458" mass="51261">MKPAFKYVLWSFGLISASIIGYISFSLWQILKIGTAYQAKQFCSGVFISQRTPESIFNRDVLAEIADLSALEQSIVKSIKVNIDRPQQSTTASIFGLVKHQAIFRPGLGCTLVIDRSETELRSQTQQLNLTPRQDRRWLSGKIDSIPPEINQKQLAAAMDWIFNSQRDSRAVVIVYKGEIVAERYAPGFSAQMPLLGWSMTKSVMNALVGILVKQGKLSLSDKNLMPEWNHPGDRRSQVSLDQMLRMSSGLKFDENEGNPLGNLIQMLFGQSNVAAYAANQPLEADPGSKWQYASGTSNILSRIVRRAIGDRDADYLTFPRRTLFNPLGMSSAAIEPDASGTFIGSAFMYATARDWARFGLLYLQDGMWEGQRILPEGWVKYSRTPAPAAPQKNYGAHFWLMNVSTPSGHSEIMTAQGFQDQYTAIIPSHQLVIVHLGRNKNRTRQQFIPRVLAAFNR</sequence>
<keyword evidence="1" id="KW-0812">Transmembrane</keyword>
<dbReference type="SUPFAM" id="SSF56601">
    <property type="entry name" value="beta-lactamase/transpeptidase-like"/>
    <property type="match status" value="1"/>
</dbReference>
<dbReference type="Pfam" id="PF00144">
    <property type="entry name" value="Beta-lactamase"/>
    <property type="match status" value="1"/>
</dbReference>
<dbReference type="RefSeq" id="WP_039714028.1">
    <property type="nucleotide sequence ID" value="NZ_JTJC03000006.1"/>
</dbReference>
<dbReference type="EMBL" id="JTJC03000006">
    <property type="protein sequence ID" value="NHC36953.1"/>
    <property type="molecule type" value="Genomic_DNA"/>
</dbReference>
<dbReference type="PANTHER" id="PTHR43283:SF7">
    <property type="entry name" value="BETA-LACTAMASE-RELATED DOMAIN-CONTAINING PROTEIN"/>
    <property type="match status" value="1"/>
</dbReference>